<organism evidence="2">
    <name type="scientific">marine sediment metagenome</name>
    <dbReference type="NCBI Taxonomy" id="412755"/>
    <lineage>
        <taxon>unclassified sequences</taxon>
        <taxon>metagenomes</taxon>
        <taxon>ecological metagenomes</taxon>
    </lineage>
</organism>
<evidence type="ECO:0000259" key="1">
    <source>
        <dbReference type="PROSITE" id="PS50994"/>
    </source>
</evidence>
<comment type="caution">
    <text evidence="2">The sequence shown here is derived from an EMBL/GenBank/DDBJ whole genome shotgun (WGS) entry which is preliminary data.</text>
</comment>
<dbReference type="InterPro" id="IPR048020">
    <property type="entry name" value="Transpos_IS3"/>
</dbReference>
<name>X1A915_9ZZZZ</name>
<gene>
    <name evidence="2" type="ORF">S01H4_01036</name>
</gene>
<dbReference type="Pfam" id="PF00665">
    <property type="entry name" value="rve"/>
    <property type="match status" value="1"/>
</dbReference>
<dbReference type="AlphaFoldDB" id="X1A915"/>
<dbReference type="NCBIfam" id="NF033516">
    <property type="entry name" value="transpos_IS3"/>
    <property type="match status" value="1"/>
</dbReference>
<accession>X1A915</accession>
<reference evidence="2" key="1">
    <citation type="journal article" date="2014" name="Front. Microbiol.">
        <title>High frequency of phylogenetically diverse reductive dehalogenase-homologous genes in deep subseafloor sedimentary metagenomes.</title>
        <authorList>
            <person name="Kawai M."/>
            <person name="Futagami T."/>
            <person name="Toyoda A."/>
            <person name="Takaki Y."/>
            <person name="Nishi S."/>
            <person name="Hori S."/>
            <person name="Arai W."/>
            <person name="Tsubouchi T."/>
            <person name="Morono Y."/>
            <person name="Uchiyama I."/>
            <person name="Ito T."/>
            <person name="Fujiyama A."/>
            <person name="Inagaki F."/>
            <person name="Takami H."/>
        </authorList>
    </citation>
    <scope>NUCLEOTIDE SEQUENCE</scope>
    <source>
        <strain evidence="2">Expedition CK06-06</strain>
    </source>
</reference>
<sequence length="269" mass="31378">MTEVSRSGYYYKPKGDKSKDAILLERIREVATEFPSYGYRRVTAQLRRQGIIINRKRVYRIMRQNGILCTIRRRYRVTTNSNHSLVKYPNLIKNLIPVRTDELWHSDITYIRLEVSFAYLAAIIDGFSRKVIGYALGRTLCSTLTIAALTDAIRSRDTTSLTHHSDQGFQYCSREYVKILKDSGIAISMSGKANPYDNAKMESFFRTLKVEEVYMSEYRTFEDVLNSIPYFIEEVYNSKRLHSSLGYMPPEEFEHKFNKNKTHQLVLTS</sequence>
<dbReference type="InterPro" id="IPR025948">
    <property type="entry name" value="HTH-like_dom"/>
</dbReference>
<dbReference type="PROSITE" id="PS50994">
    <property type="entry name" value="INTEGRASE"/>
    <property type="match status" value="1"/>
</dbReference>
<dbReference type="PANTHER" id="PTHR46889:SF7">
    <property type="entry name" value="TRANSPOSASE FOR INSERTION SEQUENCE ELEMENT IS904"/>
    <property type="match status" value="1"/>
</dbReference>
<proteinExistence type="predicted"/>
<dbReference type="GO" id="GO:0015074">
    <property type="term" value="P:DNA integration"/>
    <property type="evidence" value="ECO:0007669"/>
    <property type="project" value="InterPro"/>
</dbReference>
<dbReference type="Gene3D" id="3.30.420.10">
    <property type="entry name" value="Ribonuclease H-like superfamily/Ribonuclease H"/>
    <property type="match status" value="1"/>
</dbReference>
<dbReference type="InterPro" id="IPR001584">
    <property type="entry name" value="Integrase_cat-core"/>
</dbReference>
<dbReference type="InterPro" id="IPR050900">
    <property type="entry name" value="Transposase_IS3/IS150/IS904"/>
</dbReference>
<dbReference type="InterPro" id="IPR012337">
    <property type="entry name" value="RNaseH-like_sf"/>
</dbReference>
<dbReference type="InterPro" id="IPR036397">
    <property type="entry name" value="RNaseH_sf"/>
</dbReference>
<dbReference type="GO" id="GO:0003676">
    <property type="term" value="F:nucleic acid binding"/>
    <property type="evidence" value="ECO:0007669"/>
    <property type="project" value="InterPro"/>
</dbReference>
<evidence type="ECO:0000313" key="2">
    <source>
        <dbReference type="EMBL" id="GAG66547.1"/>
    </source>
</evidence>
<dbReference type="SUPFAM" id="SSF53098">
    <property type="entry name" value="Ribonuclease H-like"/>
    <property type="match status" value="1"/>
</dbReference>
<protein>
    <recommendedName>
        <fullName evidence="1">Integrase catalytic domain-containing protein</fullName>
    </recommendedName>
</protein>
<dbReference type="Pfam" id="PF13276">
    <property type="entry name" value="HTH_21"/>
    <property type="match status" value="1"/>
</dbReference>
<feature type="domain" description="Integrase catalytic" evidence="1">
    <location>
        <begin position="93"/>
        <end position="257"/>
    </location>
</feature>
<dbReference type="Pfam" id="PF13333">
    <property type="entry name" value="rve_2"/>
    <property type="match status" value="1"/>
</dbReference>
<dbReference type="EMBL" id="BART01000171">
    <property type="protein sequence ID" value="GAG66547.1"/>
    <property type="molecule type" value="Genomic_DNA"/>
</dbReference>
<dbReference type="PANTHER" id="PTHR46889">
    <property type="entry name" value="TRANSPOSASE INSF FOR INSERTION SEQUENCE IS3B-RELATED"/>
    <property type="match status" value="1"/>
</dbReference>